<protein>
    <submittedName>
        <fullName evidence="6">Uncharacterized protein</fullName>
    </submittedName>
</protein>
<name>A0A291T4Y2_STRMQ</name>
<evidence type="ECO:0000256" key="3">
    <source>
        <dbReference type="ARBA" id="ARBA00022692"/>
    </source>
</evidence>
<evidence type="ECO:0000256" key="2">
    <source>
        <dbReference type="ARBA" id="ARBA00022475"/>
    </source>
</evidence>
<accession>A0A291T4Y2</accession>
<dbReference type="EMBL" id="LJIW01000002">
    <property type="protein sequence ID" value="PNG90238.1"/>
    <property type="molecule type" value="Genomic_DNA"/>
</dbReference>
<dbReference type="GO" id="GO:0022857">
    <property type="term" value="F:transmembrane transporter activity"/>
    <property type="evidence" value="ECO:0007669"/>
    <property type="project" value="InterPro"/>
</dbReference>
<evidence type="ECO:0000313" key="7">
    <source>
        <dbReference type="Proteomes" id="UP000236520"/>
    </source>
</evidence>
<comment type="caution">
    <text evidence="6">The sequence shown here is derived from an EMBL/GenBank/DDBJ whole genome shotgun (WGS) entry which is preliminary data.</text>
</comment>
<dbReference type="CDD" id="cd06579">
    <property type="entry name" value="TM_PBP1_transp_AraH_like"/>
    <property type="match status" value="1"/>
</dbReference>
<evidence type="ECO:0000256" key="1">
    <source>
        <dbReference type="ARBA" id="ARBA00004651"/>
    </source>
</evidence>
<sequence>MTATETAPEAGAGADVRGGVPIGPRVIAFARDYAALILLVAIFVTLSIISSSFLSFTNVMNILNQNTPLAIIAVAGTFVIVSGAFDLSTAAMYAVVSVVAASVATSTGSTWTALLAAPVLGLVMGVLNGLAVTRLNVHSFLATLASSLVYKAVAVLITGGSLITVTTSGFSDLGRGQVAGVFYSVLILLAVFALASLLLNGTVFGRHVFAVGGNSDAAHLSGVRVDRVKVTVFALSGLAVGIAGAIGVSRLASGQPQAGSGLELQAIAAIILGGSSIYGGIGAVWRSLVGVYLIALIGNGFDILNVNPQMKDLVTGVIILAAVALAAADRRRR</sequence>
<evidence type="ECO:0000256" key="4">
    <source>
        <dbReference type="ARBA" id="ARBA00022989"/>
    </source>
</evidence>
<dbReference type="GO" id="GO:0005886">
    <property type="term" value="C:plasma membrane"/>
    <property type="evidence" value="ECO:0007669"/>
    <property type="project" value="UniProtKB-SubCell"/>
</dbReference>
<dbReference type="Pfam" id="PF02653">
    <property type="entry name" value="BPD_transp_2"/>
    <property type="match status" value="1"/>
</dbReference>
<keyword evidence="7" id="KW-1185">Reference proteome</keyword>
<dbReference type="KEGG" id="smal:SMALA_8003"/>
<comment type="subcellular location">
    <subcellularLocation>
        <location evidence="1">Cell membrane</location>
        <topology evidence="1">Multi-pass membrane protein</topology>
    </subcellularLocation>
</comment>
<gene>
    <name evidence="6" type="ORF">SMF913_25703</name>
</gene>
<keyword evidence="2" id="KW-1003">Cell membrane</keyword>
<evidence type="ECO:0000256" key="5">
    <source>
        <dbReference type="ARBA" id="ARBA00023136"/>
    </source>
</evidence>
<dbReference type="PANTHER" id="PTHR32196">
    <property type="entry name" value="ABC TRANSPORTER PERMEASE PROTEIN YPHD-RELATED-RELATED"/>
    <property type="match status" value="1"/>
</dbReference>
<evidence type="ECO:0000313" key="6">
    <source>
        <dbReference type="EMBL" id="PNG90238.1"/>
    </source>
</evidence>
<keyword evidence="3" id="KW-0812">Transmembrane</keyword>
<proteinExistence type="predicted"/>
<dbReference type="RefSeq" id="WP_099016395.1">
    <property type="nucleotide sequence ID" value="NZ_CP023992.1"/>
</dbReference>
<reference evidence="6 7" key="1">
    <citation type="submission" date="2015-09" db="EMBL/GenBank/DDBJ databases">
        <title>Genome sequence, genome mining and natural product profiling of a biocontrol bacterium Streptomyces malaysiensis F913.</title>
        <authorList>
            <person name="Xu Y."/>
            <person name="Wei J."/>
            <person name="Xie J."/>
            <person name="Li T."/>
            <person name="Zhou Z."/>
        </authorList>
    </citation>
    <scope>NUCLEOTIDE SEQUENCE [LARGE SCALE GENOMIC DNA]</scope>
    <source>
        <strain evidence="6 7">F913</strain>
    </source>
</reference>
<dbReference type="InterPro" id="IPR001851">
    <property type="entry name" value="ABC_transp_permease"/>
</dbReference>
<dbReference type="Proteomes" id="UP000236520">
    <property type="component" value="Unassembled WGS sequence"/>
</dbReference>
<dbReference type="AlphaFoldDB" id="A0A291T4Y2"/>
<keyword evidence="5" id="KW-0472">Membrane</keyword>
<organism evidence="6 7">
    <name type="scientific">Streptomyces malaysiensis</name>
    <dbReference type="NCBI Taxonomy" id="92644"/>
    <lineage>
        <taxon>Bacteria</taxon>
        <taxon>Bacillati</taxon>
        <taxon>Actinomycetota</taxon>
        <taxon>Actinomycetes</taxon>
        <taxon>Kitasatosporales</taxon>
        <taxon>Streptomycetaceae</taxon>
        <taxon>Streptomyces</taxon>
        <taxon>Streptomyces violaceusniger group</taxon>
    </lineage>
</organism>
<keyword evidence="4" id="KW-1133">Transmembrane helix</keyword>